<dbReference type="EMBL" id="KY052826">
    <property type="protein sequence ID" value="ASF00278.1"/>
    <property type="molecule type" value="Genomic_DNA"/>
</dbReference>
<name>A0A218MLY3_9VIRU</name>
<organism evidence="2">
    <name type="scientific">uncultured virus</name>
    <dbReference type="NCBI Taxonomy" id="340016"/>
    <lineage>
        <taxon>Viruses</taxon>
        <taxon>environmental samples</taxon>
    </lineage>
</organism>
<accession>A0A218MLY3</accession>
<evidence type="ECO:0000313" key="2">
    <source>
        <dbReference type="EMBL" id="ASF00278.1"/>
    </source>
</evidence>
<sequence>MTTWSGTSDTSTTWNIVSETAQGYLETEDNLFVLATESNQPIQQEDSTDISTGDWQDTTNPSTTWTIQ</sequence>
<proteinExistence type="predicted"/>
<feature type="region of interest" description="Disordered" evidence="1">
    <location>
        <begin position="38"/>
        <end position="68"/>
    </location>
</feature>
<protein>
    <submittedName>
        <fullName evidence="2">Uncharacterized protein</fullName>
    </submittedName>
</protein>
<reference evidence="2" key="1">
    <citation type="submission" date="2016-10" db="EMBL/GenBank/DDBJ databases">
        <authorList>
            <person name="Varghese N."/>
        </authorList>
    </citation>
    <scope>NUCLEOTIDE SEQUENCE</scope>
</reference>
<reference evidence="2" key="2">
    <citation type="journal article" date="2017" name="Nat. Commun.">
        <title>Single-virus genomics reveals hidden cosmopolitan and abundant viruses.</title>
        <authorList>
            <person name="Martinez-Hernandez F."/>
            <person name="Fornas O."/>
            <person name="Lluesma Gomez M."/>
            <person name="Bolduc B."/>
            <person name="de la Cruz Pena M.J."/>
            <person name="Martinez J.M."/>
            <person name="Anton J."/>
            <person name="Gasol J.M."/>
            <person name="Rosselli R."/>
            <person name="Rodriguez-Valera F."/>
            <person name="Sullivan M.B."/>
            <person name="Acinas S.G."/>
            <person name="Martinez-Garcia M."/>
        </authorList>
    </citation>
    <scope>NUCLEOTIDE SEQUENCE</scope>
</reference>
<evidence type="ECO:0000256" key="1">
    <source>
        <dbReference type="SAM" id="MobiDB-lite"/>
    </source>
</evidence>